<proteinExistence type="predicted"/>
<dbReference type="Proteomes" id="UP000190816">
    <property type="component" value="Unassembled WGS sequence"/>
</dbReference>
<sequence length="132" mass="15597">MIFIDYLYYQLTNFYNHFEKDGTHKASGIIISTGILCWNLILIIILLDYYFKTNLGSSNKYLLLLYCSPIILFMSLRYLKFTSYEEIAKKVKNYNNIKRTFADILLVVYIFTSFFLFIGFSLYIGNIVIPNK</sequence>
<feature type="transmembrane region" description="Helical" evidence="1">
    <location>
        <begin position="29"/>
        <end position="49"/>
    </location>
</feature>
<evidence type="ECO:0000313" key="2">
    <source>
        <dbReference type="EMBL" id="OPB73656.1"/>
    </source>
</evidence>
<feature type="transmembrane region" description="Helical" evidence="1">
    <location>
        <begin position="61"/>
        <end position="79"/>
    </location>
</feature>
<evidence type="ECO:0000313" key="3">
    <source>
        <dbReference type="Proteomes" id="UP000190816"/>
    </source>
</evidence>
<gene>
    <name evidence="2" type="ORF">BAY32_11485</name>
</gene>
<dbReference type="AlphaFoldDB" id="A0AAJ3NAR0"/>
<keyword evidence="1" id="KW-1133">Transmembrane helix</keyword>
<reference evidence="2 3" key="1">
    <citation type="submission" date="2016-06" db="EMBL/GenBank/DDBJ databases">
        <authorList>
            <person name="Nicholson A.C."/>
        </authorList>
    </citation>
    <scope>NUCLEOTIDE SEQUENCE [LARGE SCALE GENOMIC DNA]</scope>
    <source>
        <strain evidence="2 3">G4123</strain>
    </source>
</reference>
<protein>
    <submittedName>
        <fullName evidence="2">Uncharacterized protein</fullName>
    </submittedName>
</protein>
<accession>A0AAJ3NAR0</accession>
<evidence type="ECO:0000256" key="1">
    <source>
        <dbReference type="SAM" id="Phobius"/>
    </source>
</evidence>
<feature type="transmembrane region" description="Helical" evidence="1">
    <location>
        <begin position="100"/>
        <end position="124"/>
    </location>
</feature>
<organism evidence="2 3">
    <name type="scientific">Elizabethkingia ursingii</name>
    <dbReference type="NCBI Taxonomy" id="1756150"/>
    <lineage>
        <taxon>Bacteria</taxon>
        <taxon>Pseudomonadati</taxon>
        <taxon>Bacteroidota</taxon>
        <taxon>Flavobacteriia</taxon>
        <taxon>Flavobacteriales</taxon>
        <taxon>Weeksellaceae</taxon>
        <taxon>Elizabethkingia</taxon>
    </lineage>
</organism>
<name>A0AAJ3NAR0_9FLAO</name>
<keyword evidence="1" id="KW-0472">Membrane</keyword>
<comment type="caution">
    <text evidence="2">The sequence shown here is derived from an EMBL/GenBank/DDBJ whole genome shotgun (WGS) entry which is preliminary data.</text>
</comment>
<keyword evidence="1" id="KW-0812">Transmembrane</keyword>
<dbReference type="EMBL" id="MAIC01000016">
    <property type="protein sequence ID" value="OPB73656.1"/>
    <property type="molecule type" value="Genomic_DNA"/>
</dbReference>